<dbReference type="EMBL" id="GEZM01005521">
    <property type="protein sequence ID" value="JAV96119.1"/>
    <property type="molecule type" value="Transcribed_RNA"/>
</dbReference>
<sequence length="101" mass="10824">MNMALEATACNSPPGTKQRSHILMQNPPKAHPNPSVSSLKNIAAAPTAQLDMTTATTYPPCNALLTGTVITYTINTDTPSAVIYAVEKNVWIHLFFIPTSV</sequence>
<accession>A0A1Y1NEE4</accession>
<feature type="region of interest" description="Disordered" evidence="1">
    <location>
        <begin position="1"/>
        <end position="37"/>
    </location>
</feature>
<proteinExistence type="predicted"/>
<reference evidence="2" key="1">
    <citation type="journal article" date="2016" name="Sci. Rep.">
        <title>Molecular characterization of firefly nuptial gifts: a multi-omics approach sheds light on postcopulatory sexual selection.</title>
        <authorList>
            <person name="Al-Wathiqui N."/>
            <person name="Fallon T.R."/>
            <person name="South A."/>
            <person name="Weng J.K."/>
            <person name="Lewis S.M."/>
        </authorList>
    </citation>
    <scope>NUCLEOTIDE SEQUENCE</scope>
</reference>
<evidence type="ECO:0000256" key="1">
    <source>
        <dbReference type="SAM" id="MobiDB-lite"/>
    </source>
</evidence>
<evidence type="ECO:0000313" key="2">
    <source>
        <dbReference type="EMBL" id="JAV96119.1"/>
    </source>
</evidence>
<name>A0A1Y1NEE4_PHOPY</name>
<dbReference type="AlphaFoldDB" id="A0A1Y1NEE4"/>
<organism evidence="2">
    <name type="scientific">Photinus pyralis</name>
    <name type="common">Common eastern firefly</name>
    <name type="synonym">Lampyris pyralis</name>
    <dbReference type="NCBI Taxonomy" id="7054"/>
    <lineage>
        <taxon>Eukaryota</taxon>
        <taxon>Metazoa</taxon>
        <taxon>Ecdysozoa</taxon>
        <taxon>Arthropoda</taxon>
        <taxon>Hexapoda</taxon>
        <taxon>Insecta</taxon>
        <taxon>Pterygota</taxon>
        <taxon>Neoptera</taxon>
        <taxon>Endopterygota</taxon>
        <taxon>Coleoptera</taxon>
        <taxon>Polyphaga</taxon>
        <taxon>Elateriformia</taxon>
        <taxon>Elateroidea</taxon>
        <taxon>Lampyridae</taxon>
        <taxon>Lampyrinae</taxon>
        <taxon>Photinus</taxon>
    </lineage>
</organism>
<protein>
    <submittedName>
        <fullName evidence="2">Uncharacterized protein</fullName>
    </submittedName>
</protein>